<dbReference type="Proteomes" id="UP001213771">
    <property type="component" value="Unassembled WGS sequence"/>
</dbReference>
<dbReference type="RefSeq" id="WP_177564441.1">
    <property type="nucleotide sequence ID" value="NZ_CP058268.1"/>
</dbReference>
<evidence type="ECO:0000256" key="3">
    <source>
        <dbReference type="ARBA" id="ARBA00022676"/>
    </source>
</evidence>
<dbReference type="InterPro" id="IPR050297">
    <property type="entry name" value="LipidA_mod_glycosyltrf_83"/>
</dbReference>
<feature type="transmembrane region" description="Helical" evidence="8">
    <location>
        <begin position="207"/>
        <end position="223"/>
    </location>
</feature>
<gene>
    <name evidence="10" type="ORF">PVE99_20025</name>
</gene>
<keyword evidence="5 8" id="KW-0812">Transmembrane</keyword>
<proteinExistence type="predicted"/>
<keyword evidence="3 10" id="KW-0328">Glycosyltransferase</keyword>
<dbReference type="PANTHER" id="PTHR33908">
    <property type="entry name" value="MANNOSYLTRANSFERASE YKCB-RELATED"/>
    <property type="match status" value="1"/>
</dbReference>
<comment type="caution">
    <text evidence="10">The sequence shown here is derived from an EMBL/GenBank/DDBJ whole genome shotgun (WGS) entry which is preliminary data.</text>
</comment>
<feature type="transmembrane region" description="Helical" evidence="8">
    <location>
        <begin position="334"/>
        <end position="351"/>
    </location>
</feature>
<evidence type="ECO:0000256" key="2">
    <source>
        <dbReference type="ARBA" id="ARBA00022475"/>
    </source>
</evidence>
<evidence type="ECO:0000256" key="8">
    <source>
        <dbReference type="SAM" id="Phobius"/>
    </source>
</evidence>
<accession>A0ABD4WXH9</accession>
<feature type="domain" description="Glycosyltransferase RgtA/B/C/D-like" evidence="9">
    <location>
        <begin position="65"/>
        <end position="221"/>
    </location>
</feature>
<sequence length="422" mass="48573">MKLNKYLIAILLLGFCLRILTFFIYGYDLNLQSDDANYRVSAEVLLKTGMLTYVEHAIPTVHIMPGQVWLLSLPILLFGPGNASLIATKIMFILLGTLSIYLLYKIGVKLFNEKAGLIAAFLLAIYLPQVLMDNITLTESPFLPAFLALIYFSLKLVEKKNMSTFLIMLLFYFIALFLRVQIALYPVFLFIYLLIKKYPFKLMMKQFSVSVVLLLIVMGPWWIRNYAAYNQFIPLTGGSGNPLLLGSFYGQGITPGNYSEIVEQINKEHPHANKYEIMEAQKEVAKERISYWWKHNPKYFIKSYLYIKPQLLWHKEYFPKEIFLPFDVVNKAGNYLKVIGFASLIAAFFLLKKQRKELIFIALLLFFQTYFNSSILSFNRYALPMMPLLFMAIGGLGGYLIIKYKNKSLESSSNSKSVSIND</sequence>
<comment type="subcellular location">
    <subcellularLocation>
        <location evidence="1">Cell membrane</location>
        <topology evidence="1">Multi-pass membrane protein</topology>
    </subcellularLocation>
</comment>
<keyword evidence="2" id="KW-1003">Cell membrane</keyword>
<protein>
    <submittedName>
        <fullName evidence="10">Glycosyltransferase family 39 protein</fullName>
        <ecNumber evidence="10">2.4.-.-</ecNumber>
    </submittedName>
</protein>
<dbReference type="AlphaFoldDB" id="A0ABD4WXH9"/>
<dbReference type="GO" id="GO:0005886">
    <property type="term" value="C:plasma membrane"/>
    <property type="evidence" value="ECO:0007669"/>
    <property type="project" value="UniProtKB-SubCell"/>
</dbReference>
<feature type="transmembrane region" description="Helical" evidence="8">
    <location>
        <begin position="358"/>
        <end position="375"/>
    </location>
</feature>
<dbReference type="GO" id="GO:0009103">
    <property type="term" value="P:lipopolysaccharide biosynthetic process"/>
    <property type="evidence" value="ECO:0007669"/>
    <property type="project" value="UniProtKB-ARBA"/>
</dbReference>
<feature type="transmembrane region" description="Helical" evidence="8">
    <location>
        <begin position="83"/>
        <end position="103"/>
    </location>
</feature>
<reference evidence="10 11" key="1">
    <citation type="submission" date="2023-02" db="EMBL/GenBank/DDBJ databases">
        <authorList>
            <person name="Olszewska D."/>
        </authorList>
    </citation>
    <scope>NUCLEOTIDE SEQUENCE [LARGE SCALE GENOMIC DNA]</scope>
    <source>
        <strain evidence="10 11">FDU301</strain>
    </source>
</reference>
<feature type="transmembrane region" description="Helical" evidence="8">
    <location>
        <begin position="7"/>
        <end position="27"/>
    </location>
</feature>
<dbReference type="Pfam" id="PF13231">
    <property type="entry name" value="PMT_2"/>
    <property type="match status" value="1"/>
</dbReference>
<keyword evidence="6 8" id="KW-1133">Transmembrane helix</keyword>
<evidence type="ECO:0000313" key="10">
    <source>
        <dbReference type="EMBL" id="MDD9784656.1"/>
    </source>
</evidence>
<evidence type="ECO:0000256" key="6">
    <source>
        <dbReference type="ARBA" id="ARBA00022989"/>
    </source>
</evidence>
<evidence type="ECO:0000259" key="9">
    <source>
        <dbReference type="Pfam" id="PF13231"/>
    </source>
</evidence>
<dbReference type="EMBL" id="JARAOX010000198">
    <property type="protein sequence ID" value="MDD9784656.1"/>
    <property type="molecule type" value="Genomic_DNA"/>
</dbReference>
<keyword evidence="7 8" id="KW-0472">Membrane</keyword>
<organism evidence="10 11">
    <name type="scientific">Priestia megaterium</name>
    <name type="common">Bacillus megaterium</name>
    <dbReference type="NCBI Taxonomy" id="1404"/>
    <lineage>
        <taxon>Bacteria</taxon>
        <taxon>Bacillati</taxon>
        <taxon>Bacillota</taxon>
        <taxon>Bacilli</taxon>
        <taxon>Bacillales</taxon>
        <taxon>Bacillaceae</taxon>
        <taxon>Priestia</taxon>
    </lineage>
</organism>
<dbReference type="EC" id="2.4.-.-" evidence="10"/>
<feature type="transmembrane region" description="Helical" evidence="8">
    <location>
        <begin position="165"/>
        <end position="195"/>
    </location>
</feature>
<feature type="transmembrane region" description="Helical" evidence="8">
    <location>
        <begin position="381"/>
        <end position="402"/>
    </location>
</feature>
<dbReference type="PANTHER" id="PTHR33908:SF11">
    <property type="entry name" value="MEMBRANE PROTEIN"/>
    <property type="match status" value="1"/>
</dbReference>
<evidence type="ECO:0000256" key="1">
    <source>
        <dbReference type="ARBA" id="ARBA00004651"/>
    </source>
</evidence>
<dbReference type="GO" id="GO:0016757">
    <property type="term" value="F:glycosyltransferase activity"/>
    <property type="evidence" value="ECO:0007669"/>
    <property type="project" value="UniProtKB-KW"/>
</dbReference>
<name>A0ABD4WXH9_PRIMG</name>
<dbReference type="InterPro" id="IPR038731">
    <property type="entry name" value="RgtA/B/C-like"/>
</dbReference>
<evidence type="ECO:0000256" key="5">
    <source>
        <dbReference type="ARBA" id="ARBA00022692"/>
    </source>
</evidence>
<evidence type="ECO:0000313" key="11">
    <source>
        <dbReference type="Proteomes" id="UP001213771"/>
    </source>
</evidence>
<feature type="transmembrane region" description="Helical" evidence="8">
    <location>
        <begin position="115"/>
        <end position="132"/>
    </location>
</feature>
<evidence type="ECO:0000256" key="4">
    <source>
        <dbReference type="ARBA" id="ARBA00022679"/>
    </source>
</evidence>
<evidence type="ECO:0000256" key="7">
    <source>
        <dbReference type="ARBA" id="ARBA00023136"/>
    </source>
</evidence>
<keyword evidence="4 10" id="KW-0808">Transferase</keyword>